<feature type="compositionally biased region" description="Basic and acidic residues" evidence="2">
    <location>
        <begin position="510"/>
        <end position="526"/>
    </location>
</feature>
<dbReference type="CTD" id="84960"/>
<dbReference type="InParanoid" id="A0A6P5JTX8"/>
<evidence type="ECO:0000313" key="3">
    <source>
        <dbReference type="Proteomes" id="UP000515140"/>
    </source>
</evidence>
<dbReference type="PANTHER" id="PTHR47115:SF1">
    <property type="entry name" value="COILED-COIL DOMAIN-CONTAINING PROTEIN 183"/>
    <property type="match status" value="1"/>
</dbReference>
<dbReference type="PANTHER" id="PTHR47115">
    <property type="entry name" value="COILED-COIL DOMAIN-CONTAINING PROTEIN 183"/>
    <property type="match status" value="1"/>
</dbReference>
<feature type="coiled-coil region" evidence="1">
    <location>
        <begin position="121"/>
        <end position="168"/>
    </location>
</feature>
<dbReference type="RefSeq" id="XP_020837500.1">
    <property type="nucleotide sequence ID" value="XM_020981841.1"/>
</dbReference>
<dbReference type="Proteomes" id="UP000515140">
    <property type="component" value="Unplaced"/>
</dbReference>
<accession>A0A6P5JTX8</accession>
<keyword evidence="3" id="KW-1185">Reference proteome</keyword>
<protein>
    <submittedName>
        <fullName evidence="4">Coiled-coil domain-containing protein 183 isoform X1</fullName>
    </submittedName>
</protein>
<feature type="coiled-coil region" evidence="1">
    <location>
        <begin position="328"/>
        <end position="401"/>
    </location>
</feature>
<name>A0A6P5JTX8_PHACI</name>
<dbReference type="AlphaFoldDB" id="A0A6P5JTX8"/>
<organism evidence="3 4">
    <name type="scientific">Phascolarctos cinereus</name>
    <name type="common">Koala</name>
    <dbReference type="NCBI Taxonomy" id="38626"/>
    <lineage>
        <taxon>Eukaryota</taxon>
        <taxon>Metazoa</taxon>
        <taxon>Chordata</taxon>
        <taxon>Craniata</taxon>
        <taxon>Vertebrata</taxon>
        <taxon>Euteleostomi</taxon>
        <taxon>Mammalia</taxon>
        <taxon>Metatheria</taxon>
        <taxon>Diprotodontia</taxon>
        <taxon>Phascolarctidae</taxon>
        <taxon>Phascolarctos</taxon>
    </lineage>
</organism>
<proteinExistence type="predicted"/>
<gene>
    <name evidence="4" type="primary">CCDC183</name>
</gene>
<keyword evidence="1" id="KW-0175">Coiled coil</keyword>
<evidence type="ECO:0000256" key="1">
    <source>
        <dbReference type="SAM" id="Coils"/>
    </source>
</evidence>
<sequence length="535" mass="63044">MRVQDLSNLKDKIQELKTIIKFQEKGRVLQDKSFEEKTVQNKDVINILQNNIRHFYQDWTVAKRYDEWTIARACRKNLPLKLATCRSTTEVAREKLRKYVFDRVNVHNVMLHLVQQRGEMLESMQIELDNLLNQRNSSKEELQQMQIIRQLENNIEKTMIKIDTSQNIYSLYVRLLDYLKKELAHYPPQLDKLQKMVLLYQKDLSDMTVMTHEAIKMTEEAKVNMAEMETAFLAERKAREQKLTQQKKLIEKIQTTGSDRHRKGRRDLEYSSNLVTAEPLKGKKQDVSKSDTEYQTAVTCVVDKVKSAVQCSHLWDIAGRFLAQKNTQENLLQQTKEYEMKRKELEALLQKLDLERALLKFHQNPNINRFKKLEEKMKEMLEEENERLQLENCNLVKSEQLLLNIQLGIDNLFIRLIGITLPSEKGIPGPADTKDAYSKLQYCEKKLLYLIERTKKYAGVFEESSQKVRDFLEESTLQQTHNVKITFEDGDDDGRESFQFPDVENSYVPSRDEIKKQSENLVETKLRNAKKQKKK</sequence>
<dbReference type="GeneID" id="110205317"/>
<dbReference type="KEGG" id="pcw:110205317"/>
<dbReference type="InterPro" id="IPR043247">
    <property type="entry name" value="CCDC183"/>
</dbReference>
<evidence type="ECO:0000256" key="2">
    <source>
        <dbReference type="SAM" id="MobiDB-lite"/>
    </source>
</evidence>
<reference evidence="4" key="1">
    <citation type="submission" date="2025-08" db="UniProtKB">
        <authorList>
            <consortium name="RefSeq"/>
        </authorList>
    </citation>
    <scope>IDENTIFICATION</scope>
    <source>
        <tissue evidence="4">Spleen</tissue>
    </source>
</reference>
<evidence type="ECO:0000313" key="4">
    <source>
        <dbReference type="RefSeq" id="XP_020837500.1"/>
    </source>
</evidence>
<feature type="region of interest" description="Disordered" evidence="2">
    <location>
        <begin position="508"/>
        <end position="535"/>
    </location>
</feature>
<dbReference type="FunCoup" id="A0A6P5JTX8">
    <property type="interactions" value="32"/>
</dbReference>